<comment type="caution">
    <text evidence="1">The sequence shown here is derived from an EMBL/GenBank/DDBJ whole genome shotgun (WGS) entry which is preliminary data.</text>
</comment>
<name>A0AAW8AI81_KLEPN</name>
<dbReference type="Proteomes" id="UP001244490">
    <property type="component" value="Unassembled WGS sequence"/>
</dbReference>
<dbReference type="AlphaFoldDB" id="A0AAW8AI81"/>
<proteinExistence type="predicted"/>
<accession>A0AAW8AI81</accession>
<evidence type="ECO:0000313" key="2">
    <source>
        <dbReference type="Proteomes" id="UP001244490"/>
    </source>
</evidence>
<evidence type="ECO:0000313" key="1">
    <source>
        <dbReference type="EMBL" id="MDP0970996.1"/>
    </source>
</evidence>
<gene>
    <name evidence="1" type="ORF">Q6294_29025</name>
</gene>
<organism evidence="1 2">
    <name type="scientific">Klebsiella pneumoniae</name>
    <dbReference type="NCBI Taxonomy" id="573"/>
    <lineage>
        <taxon>Bacteria</taxon>
        <taxon>Pseudomonadati</taxon>
        <taxon>Pseudomonadota</taxon>
        <taxon>Gammaproteobacteria</taxon>
        <taxon>Enterobacterales</taxon>
        <taxon>Enterobacteriaceae</taxon>
        <taxon>Klebsiella/Raoultella group</taxon>
        <taxon>Klebsiella</taxon>
        <taxon>Klebsiella pneumoniae complex</taxon>
    </lineage>
</organism>
<feature type="non-terminal residue" evidence="1">
    <location>
        <position position="36"/>
    </location>
</feature>
<reference evidence="1" key="1">
    <citation type="submission" date="2023-07" db="EMBL/GenBank/DDBJ databases">
        <authorList>
            <person name="Peng Z."/>
        </authorList>
    </citation>
    <scope>NUCLEOTIDE SEQUENCE</scope>
    <source>
        <strain evidence="1">KP219</strain>
    </source>
</reference>
<protein>
    <submittedName>
        <fullName evidence="1">Uncharacterized protein</fullName>
    </submittedName>
</protein>
<sequence length="36" mass="4176">MDLKRTRWVRRLEDGTYTIESNSTLSNEKVLCSLCG</sequence>
<dbReference type="EMBL" id="JAUUIA010000169">
    <property type="protein sequence ID" value="MDP0970996.1"/>
    <property type="molecule type" value="Genomic_DNA"/>
</dbReference>